<dbReference type="STRING" id="33881.NS184_01360"/>
<organism evidence="1 2">
    <name type="scientific">Curtobacterium luteum</name>
    <dbReference type="NCBI Taxonomy" id="33881"/>
    <lineage>
        <taxon>Bacteria</taxon>
        <taxon>Bacillati</taxon>
        <taxon>Actinomycetota</taxon>
        <taxon>Actinomycetes</taxon>
        <taxon>Micrococcales</taxon>
        <taxon>Microbacteriaceae</taxon>
        <taxon>Curtobacterium</taxon>
    </lineage>
</organism>
<evidence type="ECO:0000313" key="2">
    <source>
        <dbReference type="Proteomes" id="UP000078252"/>
    </source>
</evidence>
<accession>A0A175S1S3</accession>
<dbReference type="Proteomes" id="UP000078252">
    <property type="component" value="Unassembled WGS sequence"/>
</dbReference>
<name>A0A175S1S3_9MICO</name>
<reference evidence="1 2" key="1">
    <citation type="journal article" date="2016" name="Front. Microbiol.">
        <title>Genomic Resource of Rice Seed Associated Bacteria.</title>
        <authorList>
            <person name="Midha S."/>
            <person name="Bansal K."/>
            <person name="Sharma S."/>
            <person name="Kumar N."/>
            <person name="Patil P.P."/>
            <person name="Chaudhry V."/>
            <person name="Patil P.B."/>
        </authorList>
    </citation>
    <scope>NUCLEOTIDE SEQUENCE [LARGE SCALE GENOMIC DNA]</scope>
    <source>
        <strain evidence="1 2">NS184</strain>
    </source>
</reference>
<dbReference type="PATRIC" id="fig|33881.3.peg.3148"/>
<sequence>MLGVMTIYPGDPRDVYRRRRGLVNGINRMNNTSPALFEAGLSTLTLDEHDTRNGFNAIAQLPEFQLLD</sequence>
<gene>
    <name evidence="1" type="ORF">NS184_01360</name>
</gene>
<dbReference type="EMBL" id="LDQC01000008">
    <property type="protein sequence ID" value="KTR10735.1"/>
    <property type="molecule type" value="Genomic_DNA"/>
</dbReference>
<proteinExistence type="predicted"/>
<dbReference type="AlphaFoldDB" id="A0A175S1S3"/>
<protein>
    <submittedName>
        <fullName evidence="1">Uncharacterized protein</fullName>
    </submittedName>
</protein>
<comment type="caution">
    <text evidence="1">The sequence shown here is derived from an EMBL/GenBank/DDBJ whole genome shotgun (WGS) entry which is preliminary data.</text>
</comment>
<evidence type="ECO:0000313" key="1">
    <source>
        <dbReference type="EMBL" id="KTR10735.1"/>
    </source>
</evidence>